<keyword evidence="5" id="KW-0804">Transcription</keyword>
<dbReference type="CDD" id="cd06171">
    <property type="entry name" value="Sigma70_r4"/>
    <property type="match status" value="1"/>
</dbReference>
<keyword evidence="4" id="KW-0238">DNA-binding</keyword>
<dbReference type="Gene3D" id="1.10.1740.10">
    <property type="match status" value="1"/>
</dbReference>
<dbReference type="RefSeq" id="WP_186738073.1">
    <property type="nucleotide sequence ID" value="NZ_VFIA01000015.1"/>
</dbReference>
<dbReference type="InterPro" id="IPR007630">
    <property type="entry name" value="RNA_pol_sigma70_r4"/>
</dbReference>
<evidence type="ECO:0000256" key="2">
    <source>
        <dbReference type="ARBA" id="ARBA00023015"/>
    </source>
</evidence>
<keyword evidence="3" id="KW-0731">Sigma factor</keyword>
<dbReference type="Pfam" id="PF04542">
    <property type="entry name" value="Sigma70_r2"/>
    <property type="match status" value="1"/>
</dbReference>
<dbReference type="InterPro" id="IPR036388">
    <property type="entry name" value="WH-like_DNA-bd_sf"/>
</dbReference>
<dbReference type="EMBL" id="VFIA01000015">
    <property type="protein sequence ID" value="MBC3792290.1"/>
    <property type="molecule type" value="Genomic_DNA"/>
</dbReference>
<dbReference type="InterPro" id="IPR014284">
    <property type="entry name" value="RNA_pol_sigma-70_dom"/>
</dbReference>
<dbReference type="Proteomes" id="UP000700732">
    <property type="component" value="Unassembled WGS sequence"/>
</dbReference>
<evidence type="ECO:0000256" key="5">
    <source>
        <dbReference type="ARBA" id="ARBA00023163"/>
    </source>
</evidence>
<evidence type="ECO:0000259" key="6">
    <source>
        <dbReference type="Pfam" id="PF04542"/>
    </source>
</evidence>
<gene>
    <name evidence="8" type="ORF">FH603_2801</name>
</gene>
<accession>A0ABR6W6S2</accession>
<dbReference type="Gene3D" id="1.10.10.10">
    <property type="entry name" value="Winged helix-like DNA-binding domain superfamily/Winged helix DNA-binding domain"/>
    <property type="match status" value="1"/>
</dbReference>
<evidence type="ECO:0000313" key="8">
    <source>
        <dbReference type="EMBL" id="MBC3792290.1"/>
    </source>
</evidence>
<name>A0ABR6W6S2_9BACT</name>
<feature type="domain" description="RNA polymerase sigma-70 region 4" evidence="7">
    <location>
        <begin position="126"/>
        <end position="174"/>
    </location>
</feature>
<organism evidence="8 9">
    <name type="scientific">Spirosoma utsteinense</name>
    <dbReference type="NCBI Taxonomy" id="2585773"/>
    <lineage>
        <taxon>Bacteria</taxon>
        <taxon>Pseudomonadati</taxon>
        <taxon>Bacteroidota</taxon>
        <taxon>Cytophagia</taxon>
        <taxon>Cytophagales</taxon>
        <taxon>Cytophagaceae</taxon>
        <taxon>Spirosoma</taxon>
    </lineage>
</organism>
<feature type="domain" description="RNA polymerase sigma-70 region 2" evidence="6">
    <location>
        <begin position="25"/>
        <end position="92"/>
    </location>
</feature>
<keyword evidence="2" id="KW-0805">Transcription regulation</keyword>
<protein>
    <submittedName>
        <fullName evidence="8">RNA polymerase sigma-70 factor (ECF subfamily)</fullName>
    </submittedName>
</protein>
<evidence type="ECO:0000256" key="1">
    <source>
        <dbReference type="ARBA" id="ARBA00010641"/>
    </source>
</evidence>
<dbReference type="InterPro" id="IPR013325">
    <property type="entry name" value="RNA_pol_sigma_r2"/>
</dbReference>
<dbReference type="InterPro" id="IPR013324">
    <property type="entry name" value="RNA_pol_sigma_r3/r4-like"/>
</dbReference>
<evidence type="ECO:0000259" key="7">
    <source>
        <dbReference type="Pfam" id="PF04545"/>
    </source>
</evidence>
<comment type="similarity">
    <text evidence="1">Belongs to the sigma-70 factor family. ECF subfamily.</text>
</comment>
<dbReference type="InterPro" id="IPR039425">
    <property type="entry name" value="RNA_pol_sigma-70-like"/>
</dbReference>
<dbReference type="SUPFAM" id="SSF88946">
    <property type="entry name" value="Sigma2 domain of RNA polymerase sigma factors"/>
    <property type="match status" value="1"/>
</dbReference>
<reference evidence="8 9" key="1">
    <citation type="submission" date="2019-06" db="EMBL/GenBank/DDBJ databases">
        <title>Spirosoma utsteinense sp. nov. isolated from Antarctic ice-free soils.</title>
        <authorList>
            <person name="Tahon G."/>
        </authorList>
    </citation>
    <scope>NUCLEOTIDE SEQUENCE [LARGE SCALE GENOMIC DNA]</scope>
    <source>
        <strain evidence="8 9">LMG 31447</strain>
    </source>
</reference>
<evidence type="ECO:0000256" key="3">
    <source>
        <dbReference type="ARBA" id="ARBA00023082"/>
    </source>
</evidence>
<dbReference type="SUPFAM" id="SSF88659">
    <property type="entry name" value="Sigma3 and sigma4 domains of RNA polymerase sigma factors"/>
    <property type="match status" value="1"/>
</dbReference>
<dbReference type="InterPro" id="IPR007627">
    <property type="entry name" value="RNA_pol_sigma70_r2"/>
</dbReference>
<dbReference type="PANTHER" id="PTHR43133">
    <property type="entry name" value="RNA POLYMERASE ECF-TYPE SIGMA FACTO"/>
    <property type="match status" value="1"/>
</dbReference>
<keyword evidence="9" id="KW-1185">Reference proteome</keyword>
<dbReference type="Pfam" id="PF04545">
    <property type="entry name" value="Sigma70_r4"/>
    <property type="match status" value="1"/>
</dbReference>
<dbReference type="PANTHER" id="PTHR43133:SF8">
    <property type="entry name" value="RNA POLYMERASE SIGMA FACTOR HI_1459-RELATED"/>
    <property type="match status" value="1"/>
</dbReference>
<comment type="caution">
    <text evidence="8">The sequence shown here is derived from an EMBL/GenBank/DDBJ whole genome shotgun (WGS) entry which is preliminary data.</text>
</comment>
<proteinExistence type="inferred from homology"/>
<evidence type="ECO:0000313" key="9">
    <source>
        <dbReference type="Proteomes" id="UP000700732"/>
    </source>
</evidence>
<sequence length="183" mass="21663">MNHFTDEELVGYYLETGRNDYFEQLYERYCNKVHQTCLSFTKDTIQAEDLTQDIFIRLIGKLDGYKKQAKFSTWLYSITHNYCADQIKAPRRRHEVATDANWEGMQIPTDESAEQDEAEAQLISLAMSRLSEEERGILRHKYEEDLSIKDLAVYYSLTESAVKMRLKRSRDRLRDLYQEVVSH</sequence>
<evidence type="ECO:0000256" key="4">
    <source>
        <dbReference type="ARBA" id="ARBA00023125"/>
    </source>
</evidence>
<dbReference type="NCBIfam" id="TIGR02937">
    <property type="entry name" value="sigma70-ECF"/>
    <property type="match status" value="1"/>
</dbReference>